<evidence type="ECO:0000313" key="2">
    <source>
        <dbReference type="Proteomes" id="UP000240726"/>
    </source>
</evidence>
<dbReference type="Proteomes" id="UP000240726">
    <property type="component" value="Segment"/>
</dbReference>
<sequence>MNIIINMLGLNVFIETVYNFSDHTMERYHPYQRAPWSASIFKKNYNNVKVASYVEIPYTTNNADVEITYTTNAPSRPESKARRRLDFTNMTPLPCSIDDGSFAKPLL</sequence>
<protein>
    <submittedName>
        <fullName evidence="1">Uncharacterized protein</fullName>
    </submittedName>
</protein>
<proteinExistence type="predicted"/>
<dbReference type="InterPro" id="IPR035132">
    <property type="entry name" value="DUF5501"/>
</dbReference>
<reference evidence="1 2" key="1">
    <citation type="journal article" date="2007" name="Virus Genes">
        <title>Genomic sequence analysis of a nucleopolyhedrovirus isolated from the diamondback moth, Plutella xylostella.</title>
        <authorList>
            <person name="Harrison R.L."/>
            <person name="Lynn D.E."/>
        </authorList>
    </citation>
    <scope>NUCLEOTIDE SEQUENCE [LARGE SCALE GENOMIC DNA]</scope>
    <source>
        <strain evidence="1">CL3</strain>
    </source>
</reference>
<evidence type="ECO:0000313" key="1">
    <source>
        <dbReference type="EMBL" id="ABE68532.1"/>
    </source>
</evidence>
<name>Q0GY76_9ABAC</name>
<accession>Q0GY76</accession>
<dbReference type="Pfam" id="PF17605">
    <property type="entry name" value="DUF5501"/>
    <property type="match status" value="1"/>
</dbReference>
<dbReference type="EMBL" id="DQ457003">
    <property type="protein sequence ID" value="ABE68532.1"/>
    <property type="molecule type" value="Genomic_DNA"/>
</dbReference>
<organism evidence="1 2">
    <name type="scientific">Plutella xylostella multiple nucleopolyhedrovirus</name>
    <dbReference type="NCBI Taxonomy" id="379891"/>
    <lineage>
        <taxon>Viruses</taxon>
        <taxon>Viruses incertae sedis</taxon>
        <taxon>Naldaviricetes</taxon>
        <taxon>Lefavirales</taxon>
        <taxon>Baculoviridae</taxon>
        <taxon>Alphabaculovirus</taxon>
        <taxon>Alphabaculovirus aucalifornicae</taxon>
    </lineage>
</organism>